<organism evidence="1">
    <name type="scientific">mine drainage metagenome</name>
    <dbReference type="NCBI Taxonomy" id="410659"/>
    <lineage>
        <taxon>unclassified sequences</taxon>
        <taxon>metagenomes</taxon>
        <taxon>ecological metagenomes</taxon>
    </lineage>
</organism>
<reference evidence="1" key="1">
    <citation type="submission" date="2016-10" db="EMBL/GenBank/DDBJ databases">
        <title>Sequence of Gallionella enrichment culture.</title>
        <authorList>
            <person name="Poehlein A."/>
            <person name="Muehling M."/>
            <person name="Daniel R."/>
        </authorList>
    </citation>
    <scope>NUCLEOTIDE SEQUENCE</scope>
</reference>
<evidence type="ECO:0000313" key="1">
    <source>
        <dbReference type="EMBL" id="OIQ84979.1"/>
    </source>
</evidence>
<proteinExistence type="predicted"/>
<dbReference type="EMBL" id="MLJW01000576">
    <property type="protein sequence ID" value="OIQ84979.1"/>
    <property type="molecule type" value="Genomic_DNA"/>
</dbReference>
<dbReference type="AlphaFoldDB" id="A0A1J5R5I3"/>
<comment type="caution">
    <text evidence="1">The sequence shown here is derived from an EMBL/GenBank/DDBJ whole genome shotgun (WGS) entry which is preliminary data.</text>
</comment>
<name>A0A1J5R5I3_9ZZZZ</name>
<sequence>MSRALMSRLLRLERKRAEWRPTSAETAAARAKLLKMLSGPDACNVADRIDRAADAGNPMYVKLRAKLHRVLGGES</sequence>
<protein>
    <submittedName>
        <fullName evidence="1">Uncharacterized protein</fullName>
    </submittedName>
</protein>
<gene>
    <name evidence="1" type="ORF">GALL_331720</name>
</gene>
<accession>A0A1J5R5I3</accession>